<accession>A0A1I8N3K0</accession>
<dbReference type="VEuPathDB" id="VectorBase:MDOMA2_019908"/>
<proteinExistence type="predicted"/>
<dbReference type="EnsemblMetazoa" id="MDOA011167-RA">
    <property type="protein sequence ID" value="MDOA011167-PA"/>
    <property type="gene ID" value="MDOA011167"/>
</dbReference>
<sequence>MDRSLVASNSTVPNSDATTSKLLTNKVISLTIAAHQGIVCQIPKAMSAERRAMVRTIVKLANVILVGLLFYKLWNNKWTKLNFNKEAIF</sequence>
<evidence type="ECO:0000313" key="2">
    <source>
        <dbReference type="EnsemblMetazoa" id="MDOA011167-PA"/>
    </source>
</evidence>
<name>A0A1I8N3K0_MUSDO</name>
<dbReference type="AlphaFoldDB" id="A0A1I8N3K0"/>
<feature type="transmembrane region" description="Helical" evidence="1">
    <location>
        <begin position="56"/>
        <end position="74"/>
    </location>
</feature>
<dbReference type="VEuPathDB" id="VectorBase:MDOA011167"/>
<protein>
    <submittedName>
        <fullName evidence="2">Uncharacterized protein</fullName>
    </submittedName>
</protein>
<organism evidence="2">
    <name type="scientific">Musca domestica</name>
    <name type="common">House fly</name>
    <dbReference type="NCBI Taxonomy" id="7370"/>
    <lineage>
        <taxon>Eukaryota</taxon>
        <taxon>Metazoa</taxon>
        <taxon>Ecdysozoa</taxon>
        <taxon>Arthropoda</taxon>
        <taxon>Hexapoda</taxon>
        <taxon>Insecta</taxon>
        <taxon>Pterygota</taxon>
        <taxon>Neoptera</taxon>
        <taxon>Endopterygota</taxon>
        <taxon>Diptera</taxon>
        <taxon>Brachycera</taxon>
        <taxon>Muscomorpha</taxon>
        <taxon>Muscoidea</taxon>
        <taxon>Muscidae</taxon>
        <taxon>Musca</taxon>
    </lineage>
</organism>
<dbReference type="OrthoDB" id="1740265at2759"/>
<keyword evidence="1" id="KW-1133">Transmembrane helix</keyword>
<keyword evidence="1" id="KW-0812">Transmembrane</keyword>
<evidence type="ECO:0000256" key="1">
    <source>
        <dbReference type="SAM" id="Phobius"/>
    </source>
</evidence>
<reference evidence="2" key="1">
    <citation type="submission" date="2020-05" db="UniProtKB">
        <authorList>
            <consortium name="EnsemblMetazoa"/>
        </authorList>
    </citation>
    <scope>IDENTIFICATION</scope>
    <source>
        <strain evidence="2">Aabys</strain>
    </source>
</reference>
<keyword evidence="1" id="KW-0472">Membrane</keyword>
<gene>
    <name evidence="2" type="primary">101898971</name>
</gene>